<comment type="caution">
    <text evidence="1">The sequence shown here is derived from an EMBL/GenBank/DDBJ whole genome shotgun (WGS) entry which is preliminary data.</text>
</comment>
<sequence length="134" mass="15069">MEHRGSHRWENLKLTVTAPSVKQPPPPSRYRLLLPPKLRGVRTEKLGVDDSGGLVSPCVMTPEQTDQPLIKIGNLENTRRAVVVLPYVLPLAWLMMPSRCSLCCLDVELEEQMMRCYCILNGFRAGLNISLSIL</sequence>
<evidence type="ECO:0000313" key="2">
    <source>
        <dbReference type="Proteomes" id="UP001054837"/>
    </source>
</evidence>
<keyword evidence="2" id="KW-1185">Reference proteome</keyword>
<dbReference type="Proteomes" id="UP001054837">
    <property type="component" value="Unassembled WGS sequence"/>
</dbReference>
<gene>
    <name evidence="1" type="ORF">CDAR_369331</name>
</gene>
<accession>A0AAV4RYH9</accession>
<dbReference type="EMBL" id="BPLQ01006913">
    <property type="protein sequence ID" value="GIY26144.1"/>
    <property type="molecule type" value="Genomic_DNA"/>
</dbReference>
<organism evidence="1 2">
    <name type="scientific">Caerostris darwini</name>
    <dbReference type="NCBI Taxonomy" id="1538125"/>
    <lineage>
        <taxon>Eukaryota</taxon>
        <taxon>Metazoa</taxon>
        <taxon>Ecdysozoa</taxon>
        <taxon>Arthropoda</taxon>
        <taxon>Chelicerata</taxon>
        <taxon>Arachnida</taxon>
        <taxon>Araneae</taxon>
        <taxon>Araneomorphae</taxon>
        <taxon>Entelegynae</taxon>
        <taxon>Araneoidea</taxon>
        <taxon>Araneidae</taxon>
        <taxon>Caerostris</taxon>
    </lineage>
</organism>
<protein>
    <submittedName>
        <fullName evidence="1">Uncharacterized protein</fullName>
    </submittedName>
</protein>
<reference evidence="1 2" key="1">
    <citation type="submission" date="2021-06" db="EMBL/GenBank/DDBJ databases">
        <title>Caerostris darwini draft genome.</title>
        <authorList>
            <person name="Kono N."/>
            <person name="Arakawa K."/>
        </authorList>
    </citation>
    <scope>NUCLEOTIDE SEQUENCE [LARGE SCALE GENOMIC DNA]</scope>
</reference>
<dbReference type="AlphaFoldDB" id="A0AAV4RYH9"/>
<evidence type="ECO:0000313" key="1">
    <source>
        <dbReference type="EMBL" id="GIY26144.1"/>
    </source>
</evidence>
<proteinExistence type="predicted"/>
<name>A0AAV4RYH9_9ARAC</name>